<dbReference type="InterPro" id="IPR000238">
    <property type="entry name" value="RbfA"/>
</dbReference>
<comment type="similarity">
    <text evidence="2">Belongs to the RbfA family.</text>
</comment>
<evidence type="ECO:0000313" key="3">
    <source>
        <dbReference type="EMBL" id="PVX52089.1"/>
    </source>
</evidence>
<evidence type="ECO:0000256" key="2">
    <source>
        <dbReference type="HAMAP-Rule" id="MF_00003"/>
    </source>
</evidence>
<dbReference type="PANTHER" id="PTHR33515:SF1">
    <property type="entry name" value="RIBOSOME-BINDING FACTOR A, CHLOROPLASTIC-RELATED"/>
    <property type="match status" value="1"/>
</dbReference>
<dbReference type="NCBIfam" id="TIGR00082">
    <property type="entry name" value="rbfA"/>
    <property type="match status" value="1"/>
</dbReference>
<keyword evidence="2" id="KW-0963">Cytoplasm</keyword>
<dbReference type="PANTHER" id="PTHR33515">
    <property type="entry name" value="RIBOSOME-BINDING FACTOR A, CHLOROPLASTIC-RELATED"/>
    <property type="match status" value="1"/>
</dbReference>
<dbReference type="InterPro" id="IPR023799">
    <property type="entry name" value="RbfA_dom_sf"/>
</dbReference>
<dbReference type="InterPro" id="IPR015946">
    <property type="entry name" value="KH_dom-like_a/b"/>
</dbReference>
<dbReference type="HAMAP" id="MF_00003">
    <property type="entry name" value="RbfA"/>
    <property type="match status" value="1"/>
</dbReference>
<dbReference type="AlphaFoldDB" id="A0A7L4UQY9"/>
<comment type="subcellular location">
    <subcellularLocation>
        <location evidence="2">Cytoplasm</location>
    </subcellularLocation>
</comment>
<gene>
    <name evidence="2" type="primary">rbfA</name>
    <name evidence="3" type="ORF">C7377_0387</name>
</gene>
<dbReference type="Gene3D" id="3.30.300.20">
    <property type="match status" value="1"/>
</dbReference>
<dbReference type="EMBL" id="QENZ01000003">
    <property type="protein sequence ID" value="PVX52089.1"/>
    <property type="molecule type" value="Genomic_DNA"/>
</dbReference>
<name>A0A7L4UQY9_BALHA</name>
<dbReference type="Proteomes" id="UP000251835">
    <property type="component" value="Unassembled WGS sequence"/>
</dbReference>
<keyword evidence="4" id="KW-1185">Reference proteome</keyword>
<evidence type="ECO:0000256" key="1">
    <source>
        <dbReference type="ARBA" id="ARBA00022517"/>
    </source>
</evidence>
<dbReference type="GO" id="GO:0030490">
    <property type="term" value="P:maturation of SSU-rRNA"/>
    <property type="evidence" value="ECO:0007669"/>
    <property type="project" value="UniProtKB-UniRule"/>
</dbReference>
<reference evidence="3 4" key="1">
    <citation type="submission" date="2018-05" db="EMBL/GenBank/DDBJ databases">
        <title>Genomic Encyclopedia of Type Strains, Phase IV (KMG-IV): sequencing the most valuable type-strain genomes for metagenomic binning, comparative biology and taxonomic classification.</title>
        <authorList>
            <person name="Goeker M."/>
        </authorList>
    </citation>
    <scope>NUCLEOTIDE SEQUENCE [LARGE SCALE GENOMIC DNA]</scope>
    <source>
        <strain evidence="3 4">DSM 28579</strain>
    </source>
</reference>
<protein>
    <recommendedName>
        <fullName evidence="2">Ribosome-binding factor A</fullName>
    </recommendedName>
</protein>
<evidence type="ECO:0000313" key="4">
    <source>
        <dbReference type="Proteomes" id="UP000251835"/>
    </source>
</evidence>
<comment type="caution">
    <text evidence="3">The sequence shown here is derived from an EMBL/GenBank/DDBJ whole genome shotgun (WGS) entry which is preliminary data.</text>
</comment>
<dbReference type="SUPFAM" id="SSF89919">
    <property type="entry name" value="Ribosome-binding factor A, RbfA"/>
    <property type="match status" value="1"/>
</dbReference>
<dbReference type="GO" id="GO:0043024">
    <property type="term" value="F:ribosomal small subunit binding"/>
    <property type="evidence" value="ECO:0007669"/>
    <property type="project" value="TreeGrafter"/>
</dbReference>
<comment type="subunit">
    <text evidence="2">Monomer. Binds 30S ribosomal subunits, but not 50S ribosomal subunits or 70S ribosomes.</text>
</comment>
<proteinExistence type="inferred from homology"/>
<comment type="function">
    <text evidence="2">One of several proteins that assist in the late maturation steps of the functional core of the 30S ribosomal subunit. Associates with free 30S ribosomal subunits (but not with 30S subunits that are part of 70S ribosomes or polysomes). Required for efficient processing of 16S rRNA. May interact with the 5'-terminal helix region of 16S rRNA.</text>
</comment>
<dbReference type="GO" id="GO:0005829">
    <property type="term" value="C:cytosol"/>
    <property type="evidence" value="ECO:0007669"/>
    <property type="project" value="TreeGrafter"/>
</dbReference>
<sequence length="130" mass="15089">MLKVSEMFCTFGFRKQILMESNRQEKISRLLQRELSELFRKDGYVYAPGRMITVSKVNVSPDLGLAKAYLSIFPSQTSEEDLKKIQENTKTIRYNLGKIVGKQLRIVPDLAFYLDDTLDYLENIDSLLKE</sequence>
<accession>A0A7L4UQY9</accession>
<dbReference type="Pfam" id="PF02033">
    <property type="entry name" value="RBFA"/>
    <property type="match status" value="1"/>
</dbReference>
<keyword evidence="1 2" id="KW-0690">Ribosome biogenesis</keyword>
<organism evidence="3 4">
    <name type="scientific">Balneicella halophila</name>
    <dbReference type="NCBI Taxonomy" id="1537566"/>
    <lineage>
        <taxon>Bacteria</taxon>
        <taxon>Pseudomonadati</taxon>
        <taxon>Bacteroidota</taxon>
        <taxon>Bacteroidia</taxon>
        <taxon>Bacteroidales</taxon>
        <taxon>Balneicellaceae</taxon>
        <taxon>Balneicella</taxon>
    </lineage>
</organism>